<keyword evidence="7 10" id="KW-0067">ATP-binding</keyword>
<gene>
    <name evidence="13" type="ORF">SeMB42_g03637</name>
</gene>
<dbReference type="InterPro" id="IPR011009">
    <property type="entry name" value="Kinase-like_dom_sf"/>
</dbReference>
<sequence length="760" mass="84275">MCVPVWAPLAVPPPRCHAMPCHAQALGSCRKASMADGSTETIRRKRPASDLTAAAPQDPKLAHDELQTRKRPSIASGPADPPPATHPPPVLQAPADSVDDQAQGEPTFELVNYDRPQAPMHPSQMLDEDPDNNALNDNDDSGDDMLLDNDDTAAATRPRPSTTLLDTPRKDPDSTDPHRNTSPCATPQPASLGGKSLAQLQQSLQHHADAPPAAITNGLASSRKPTEPKPPRQELRTFRGLSSVESYEISQTVGEGTFGVVTIGTDKRDGRTVALKKIGMKNEREGLPVTALREIKILKMMNHPNVIELIEIATKKGDPKKNIRADVYMVFPYMDHDLSGIIESHSIKLHPSHIKSYMKQLLEGTAYLHQAKLLHRDMKTANILIDNQGNLKLADFGLARTYNQDERKRKYTNMVVTRWYRPPELILGETKYGPAVDMWGIGCVFGEMLRRQPILPGGGGKENEEEASFDQLEKIFRLRGTPTQESWPDWDKLPKWAAFGGRFKNSHRPADLAREFLVDVRRERIDIDASGLSLLGSLLILDPKLRLQAKDALMHPYFNLKPFPARPGTSDFPQWEASHELDARKRKELGIAPPRAANPMGHNNHPMMNNPPPMAQPPPPPQMMPPNTMMGGGPPMPPPYHQQQGYQQAYHQQAYQQQAYQQQPGYPQQGYQQGYYRPGPSRGYMTQQPGPYPPGPSGGYGRSHEEWVVAYTGCSRAFMNHSFCHGGGVGDALRDYSIVLLQQETQYDASRKPGLPSATQ</sequence>
<evidence type="ECO:0000256" key="1">
    <source>
        <dbReference type="ARBA" id="ARBA00004123"/>
    </source>
</evidence>
<evidence type="ECO:0000256" key="8">
    <source>
        <dbReference type="ARBA" id="ARBA00023242"/>
    </source>
</evidence>
<evidence type="ECO:0000256" key="9">
    <source>
        <dbReference type="ARBA" id="ARBA00049280"/>
    </source>
</evidence>
<evidence type="ECO:0000313" key="13">
    <source>
        <dbReference type="EMBL" id="TPX46570.1"/>
    </source>
</evidence>
<feature type="compositionally biased region" description="Pro residues" evidence="11">
    <location>
        <begin position="79"/>
        <end position="91"/>
    </location>
</feature>
<reference evidence="13 14" key="1">
    <citation type="journal article" date="2019" name="Sci. Rep.">
        <title>Comparative genomics of chytrid fungi reveal insights into the obligate biotrophic and pathogenic lifestyle of Synchytrium endobioticum.</title>
        <authorList>
            <person name="van de Vossenberg B.T.L.H."/>
            <person name="Warris S."/>
            <person name="Nguyen H.D.T."/>
            <person name="van Gent-Pelzer M.P.E."/>
            <person name="Joly D.L."/>
            <person name="van de Geest H.C."/>
            <person name="Bonants P.J.M."/>
            <person name="Smith D.S."/>
            <person name="Levesque C.A."/>
            <person name="van der Lee T.A.J."/>
        </authorList>
    </citation>
    <scope>NUCLEOTIDE SEQUENCE [LARGE SCALE GENOMIC DNA]</scope>
    <source>
        <strain evidence="13 14">MB42</strain>
    </source>
</reference>
<dbReference type="PANTHER" id="PTHR24056:SF233">
    <property type="entry name" value="CYCLIN-DEPENDENT KINASE 9"/>
    <property type="match status" value="1"/>
</dbReference>
<dbReference type="GO" id="GO:0005524">
    <property type="term" value="F:ATP binding"/>
    <property type="evidence" value="ECO:0007669"/>
    <property type="project" value="UniProtKB-UniRule"/>
</dbReference>
<proteinExistence type="inferred from homology"/>
<feature type="compositionally biased region" description="Low complexity" evidence="11">
    <location>
        <begin position="152"/>
        <end position="163"/>
    </location>
</feature>
<organism evidence="13 14">
    <name type="scientific">Synchytrium endobioticum</name>
    <dbReference type="NCBI Taxonomy" id="286115"/>
    <lineage>
        <taxon>Eukaryota</taxon>
        <taxon>Fungi</taxon>
        <taxon>Fungi incertae sedis</taxon>
        <taxon>Chytridiomycota</taxon>
        <taxon>Chytridiomycota incertae sedis</taxon>
        <taxon>Chytridiomycetes</taxon>
        <taxon>Synchytriales</taxon>
        <taxon>Synchytriaceae</taxon>
        <taxon>Synchytrium</taxon>
    </lineage>
</organism>
<feature type="compositionally biased region" description="Basic and acidic residues" evidence="11">
    <location>
        <begin position="224"/>
        <end position="233"/>
    </location>
</feature>
<keyword evidence="6" id="KW-0418">Kinase</keyword>
<dbReference type="InterPro" id="IPR008271">
    <property type="entry name" value="Ser/Thr_kinase_AS"/>
</dbReference>
<feature type="compositionally biased region" description="Low complexity" evidence="11">
    <location>
        <begin position="598"/>
        <end position="608"/>
    </location>
</feature>
<evidence type="ECO:0000313" key="14">
    <source>
        <dbReference type="Proteomes" id="UP000317494"/>
    </source>
</evidence>
<dbReference type="VEuPathDB" id="FungiDB:SeMB42_g03637"/>
<dbReference type="EMBL" id="QEAN01000132">
    <property type="protein sequence ID" value="TPX46570.1"/>
    <property type="molecule type" value="Genomic_DNA"/>
</dbReference>
<dbReference type="Gene3D" id="1.10.510.10">
    <property type="entry name" value="Transferase(Phosphotransferase) domain 1"/>
    <property type="match status" value="1"/>
</dbReference>
<dbReference type="InterPro" id="IPR050108">
    <property type="entry name" value="CDK"/>
</dbReference>
<evidence type="ECO:0000259" key="12">
    <source>
        <dbReference type="PROSITE" id="PS50011"/>
    </source>
</evidence>
<dbReference type="PROSITE" id="PS00107">
    <property type="entry name" value="PROTEIN_KINASE_ATP"/>
    <property type="match status" value="1"/>
</dbReference>
<dbReference type="Proteomes" id="UP000317494">
    <property type="component" value="Unassembled WGS sequence"/>
</dbReference>
<comment type="catalytic activity">
    <reaction evidence="9">
        <text>[DNA-directed RNA polymerase] + ATP = phospho-[DNA-directed RNA polymerase] + ADP + H(+)</text>
        <dbReference type="Rhea" id="RHEA:10216"/>
        <dbReference type="Rhea" id="RHEA-COMP:11321"/>
        <dbReference type="Rhea" id="RHEA-COMP:11322"/>
        <dbReference type="ChEBI" id="CHEBI:15378"/>
        <dbReference type="ChEBI" id="CHEBI:30616"/>
        <dbReference type="ChEBI" id="CHEBI:43176"/>
        <dbReference type="ChEBI" id="CHEBI:68546"/>
        <dbReference type="ChEBI" id="CHEBI:456216"/>
        <dbReference type="EC" id="2.7.11.23"/>
    </reaction>
</comment>
<dbReference type="Pfam" id="PF00069">
    <property type="entry name" value="Pkinase"/>
    <property type="match status" value="1"/>
</dbReference>
<evidence type="ECO:0000256" key="2">
    <source>
        <dbReference type="ARBA" id="ARBA00006485"/>
    </source>
</evidence>
<feature type="compositionally biased region" description="Polar residues" evidence="11">
    <location>
        <begin position="180"/>
        <end position="189"/>
    </location>
</feature>
<dbReference type="STRING" id="286115.A0A507D5L3"/>
<accession>A0A507D5L3</accession>
<dbReference type="FunFam" id="1.10.510.10:FF:000415">
    <property type="entry name" value="CMGC/CDK/CRK7 protein kinase, variant"/>
    <property type="match status" value="1"/>
</dbReference>
<feature type="compositionally biased region" description="Pro residues" evidence="11">
    <location>
        <begin position="609"/>
        <end position="624"/>
    </location>
</feature>
<feature type="binding site" evidence="10">
    <location>
        <position position="276"/>
    </location>
    <ligand>
        <name>ATP</name>
        <dbReference type="ChEBI" id="CHEBI:30616"/>
    </ligand>
</feature>
<feature type="compositionally biased region" description="Low complexity" evidence="11">
    <location>
        <begin position="641"/>
        <end position="680"/>
    </location>
</feature>
<dbReference type="InterPro" id="IPR017441">
    <property type="entry name" value="Protein_kinase_ATP_BS"/>
</dbReference>
<dbReference type="InterPro" id="IPR000719">
    <property type="entry name" value="Prot_kinase_dom"/>
</dbReference>
<evidence type="ECO:0000256" key="3">
    <source>
        <dbReference type="ARBA" id="ARBA00022527"/>
    </source>
</evidence>
<comment type="subcellular location">
    <subcellularLocation>
        <location evidence="1">Nucleus</location>
    </subcellularLocation>
</comment>
<dbReference type="PROSITE" id="PS00108">
    <property type="entry name" value="PROTEIN_KINASE_ST"/>
    <property type="match status" value="1"/>
</dbReference>
<keyword evidence="14" id="KW-1185">Reference proteome</keyword>
<dbReference type="GO" id="GO:0005634">
    <property type="term" value="C:nucleus"/>
    <property type="evidence" value="ECO:0007669"/>
    <property type="project" value="UniProtKB-SubCell"/>
</dbReference>
<dbReference type="PROSITE" id="PS50011">
    <property type="entry name" value="PROTEIN_KINASE_DOM"/>
    <property type="match status" value="1"/>
</dbReference>
<feature type="region of interest" description="Disordered" evidence="11">
    <location>
        <begin position="213"/>
        <end position="233"/>
    </location>
</feature>
<keyword evidence="4" id="KW-0808">Transferase</keyword>
<keyword evidence="5 10" id="KW-0547">Nucleotide-binding</keyword>
<evidence type="ECO:0000256" key="7">
    <source>
        <dbReference type="ARBA" id="ARBA00022840"/>
    </source>
</evidence>
<dbReference type="PANTHER" id="PTHR24056">
    <property type="entry name" value="CELL DIVISION PROTEIN KINASE"/>
    <property type="match status" value="1"/>
</dbReference>
<dbReference type="GO" id="GO:0004693">
    <property type="term" value="F:cyclin-dependent protein serine/threonine kinase activity"/>
    <property type="evidence" value="ECO:0007669"/>
    <property type="project" value="TreeGrafter"/>
</dbReference>
<evidence type="ECO:0000256" key="11">
    <source>
        <dbReference type="SAM" id="MobiDB-lite"/>
    </source>
</evidence>
<evidence type="ECO:0000256" key="6">
    <source>
        <dbReference type="ARBA" id="ARBA00022777"/>
    </source>
</evidence>
<comment type="caution">
    <text evidence="13">The sequence shown here is derived from an EMBL/GenBank/DDBJ whole genome shotgun (WGS) entry which is preliminary data.</text>
</comment>
<dbReference type="SUPFAM" id="SSF56112">
    <property type="entry name" value="Protein kinase-like (PK-like)"/>
    <property type="match status" value="1"/>
</dbReference>
<feature type="compositionally biased region" description="Basic and acidic residues" evidence="11">
    <location>
        <begin position="167"/>
        <end position="179"/>
    </location>
</feature>
<keyword evidence="8" id="KW-0539">Nucleus</keyword>
<feature type="domain" description="Protein kinase" evidence="12">
    <location>
        <begin position="247"/>
        <end position="558"/>
    </location>
</feature>
<dbReference type="GO" id="GO:0008353">
    <property type="term" value="F:RNA polymerase II CTD heptapeptide repeat kinase activity"/>
    <property type="evidence" value="ECO:0007669"/>
    <property type="project" value="UniProtKB-EC"/>
</dbReference>
<evidence type="ECO:0000256" key="4">
    <source>
        <dbReference type="ARBA" id="ARBA00022679"/>
    </source>
</evidence>
<keyword evidence="3" id="KW-0723">Serine/threonine-protein kinase</keyword>
<dbReference type="SMART" id="SM00220">
    <property type="entry name" value="S_TKc"/>
    <property type="match status" value="1"/>
</dbReference>
<feature type="region of interest" description="Disordered" evidence="11">
    <location>
        <begin position="36"/>
        <end position="193"/>
    </location>
</feature>
<dbReference type="Gene3D" id="3.30.200.20">
    <property type="entry name" value="Phosphorylase Kinase, domain 1"/>
    <property type="match status" value="1"/>
</dbReference>
<evidence type="ECO:0000256" key="5">
    <source>
        <dbReference type="ARBA" id="ARBA00022741"/>
    </source>
</evidence>
<protein>
    <recommendedName>
        <fullName evidence="12">Protein kinase domain-containing protein</fullName>
    </recommendedName>
</protein>
<comment type="similarity">
    <text evidence="2">Belongs to the protein kinase superfamily. CMGC Ser/Thr protein kinase family. CDC2/CDKX subfamily.</text>
</comment>
<dbReference type="AlphaFoldDB" id="A0A507D5L3"/>
<feature type="compositionally biased region" description="Acidic residues" evidence="11">
    <location>
        <begin position="126"/>
        <end position="151"/>
    </location>
</feature>
<name>A0A507D5L3_9FUNG</name>
<evidence type="ECO:0000256" key="10">
    <source>
        <dbReference type="PROSITE-ProRule" id="PRU10141"/>
    </source>
</evidence>
<feature type="region of interest" description="Disordered" evidence="11">
    <location>
        <begin position="596"/>
        <end position="700"/>
    </location>
</feature>